<keyword evidence="2" id="KW-1015">Disulfide bond</keyword>
<reference evidence="5" key="1">
    <citation type="submission" date="2019-08" db="EMBL/GenBank/DDBJ databases">
        <title>The genome of the North American firefly Photinus pyralis.</title>
        <authorList>
            <consortium name="Photinus pyralis genome working group"/>
            <person name="Fallon T.R."/>
            <person name="Sander Lower S.E."/>
            <person name="Weng J.-K."/>
        </authorList>
    </citation>
    <scope>NUCLEOTIDE SEQUENCE</scope>
    <source>
        <strain evidence="5">TRF0915ILg1</strain>
        <tissue evidence="5">Whole body</tissue>
    </source>
</reference>
<dbReference type="GO" id="GO:0005886">
    <property type="term" value="C:plasma membrane"/>
    <property type="evidence" value="ECO:0007669"/>
    <property type="project" value="TreeGrafter"/>
</dbReference>
<feature type="domain" description="Ig-like" evidence="4">
    <location>
        <begin position="1"/>
        <end position="88"/>
    </location>
</feature>
<evidence type="ECO:0000256" key="1">
    <source>
        <dbReference type="ARBA" id="ARBA00022729"/>
    </source>
</evidence>
<dbReference type="Gene3D" id="2.60.40.10">
    <property type="entry name" value="Immunoglobulins"/>
    <property type="match status" value="1"/>
</dbReference>
<dbReference type="GO" id="GO:0030424">
    <property type="term" value="C:axon"/>
    <property type="evidence" value="ECO:0007669"/>
    <property type="project" value="TreeGrafter"/>
</dbReference>
<dbReference type="InterPro" id="IPR036179">
    <property type="entry name" value="Ig-like_dom_sf"/>
</dbReference>
<dbReference type="OrthoDB" id="8626508at2759"/>
<dbReference type="InterPro" id="IPR007110">
    <property type="entry name" value="Ig-like_dom"/>
</dbReference>
<dbReference type="PANTHER" id="PTHR45080:SF8">
    <property type="entry name" value="IG-LIKE DOMAIN-CONTAINING PROTEIN"/>
    <property type="match status" value="1"/>
</dbReference>
<gene>
    <name evidence="5" type="ORF">ILUMI_16006</name>
</gene>
<comment type="caution">
    <text evidence="5">The sequence shown here is derived from an EMBL/GenBank/DDBJ whole genome shotgun (WGS) entry which is preliminary data.</text>
</comment>
<feature type="non-terminal residue" evidence="5">
    <location>
        <position position="1"/>
    </location>
</feature>
<keyword evidence="3" id="KW-0393">Immunoglobulin domain</keyword>
<dbReference type="InterPro" id="IPR013783">
    <property type="entry name" value="Ig-like_fold"/>
</dbReference>
<dbReference type="EMBL" id="VTPC01057196">
    <property type="protein sequence ID" value="KAF2890167.1"/>
    <property type="molecule type" value="Genomic_DNA"/>
</dbReference>
<protein>
    <recommendedName>
        <fullName evidence="4">Ig-like domain-containing protein</fullName>
    </recommendedName>
</protein>
<keyword evidence="1" id="KW-0732">Signal</keyword>
<evidence type="ECO:0000256" key="2">
    <source>
        <dbReference type="ARBA" id="ARBA00023157"/>
    </source>
</evidence>
<name>A0A8K0CTQ3_IGNLU</name>
<dbReference type="GO" id="GO:0008046">
    <property type="term" value="F:axon guidance receptor activity"/>
    <property type="evidence" value="ECO:0007669"/>
    <property type="project" value="TreeGrafter"/>
</dbReference>
<dbReference type="GO" id="GO:0007156">
    <property type="term" value="P:homophilic cell adhesion via plasma membrane adhesion molecules"/>
    <property type="evidence" value="ECO:0007669"/>
    <property type="project" value="TreeGrafter"/>
</dbReference>
<keyword evidence="6" id="KW-1185">Reference proteome</keyword>
<evidence type="ECO:0000313" key="6">
    <source>
        <dbReference type="Proteomes" id="UP000801492"/>
    </source>
</evidence>
<proteinExistence type="predicted"/>
<evidence type="ECO:0000256" key="3">
    <source>
        <dbReference type="ARBA" id="ARBA00023319"/>
    </source>
</evidence>
<dbReference type="InterPro" id="IPR013098">
    <property type="entry name" value="Ig_I-set"/>
</dbReference>
<organism evidence="5 6">
    <name type="scientific">Ignelater luminosus</name>
    <name type="common">Cucubano</name>
    <name type="synonym">Pyrophorus luminosus</name>
    <dbReference type="NCBI Taxonomy" id="2038154"/>
    <lineage>
        <taxon>Eukaryota</taxon>
        <taxon>Metazoa</taxon>
        <taxon>Ecdysozoa</taxon>
        <taxon>Arthropoda</taxon>
        <taxon>Hexapoda</taxon>
        <taxon>Insecta</taxon>
        <taxon>Pterygota</taxon>
        <taxon>Neoptera</taxon>
        <taxon>Endopterygota</taxon>
        <taxon>Coleoptera</taxon>
        <taxon>Polyphaga</taxon>
        <taxon>Elateriformia</taxon>
        <taxon>Elateroidea</taxon>
        <taxon>Elateridae</taxon>
        <taxon>Agrypninae</taxon>
        <taxon>Pyrophorini</taxon>
        <taxon>Ignelater</taxon>
    </lineage>
</organism>
<accession>A0A8K0CTQ3</accession>
<dbReference type="PANTHER" id="PTHR45080">
    <property type="entry name" value="CONTACTIN 5"/>
    <property type="match status" value="1"/>
</dbReference>
<evidence type="ECO:0000313" key="5">
    <source>
        <dbReference type="EMBL" id="KAF2890167.1"/>
    </source>
</evidence>
<dbReference type="InterPro" id="IPR050958">
    <property type="entry name" value="Cell_Adh-Cytoskel_Orgn"/>
</dbReference>
<dbReference type="Proteomes" id="UP000801492">
    <property type="component" value="Unassembled WGS sequence"/>
</dbReference>
<evidence type="ECO:0000259" key="4">
    <source>
        <dbReference type="PROSITE" id="PS50835"/>
    </source>
</evidence>
<dbReference type="Pfam" id="PF07679">
    <property type="entry name" value="I-set"/>
    <property type="match status" value="1"/>
</dbReference>
<dbReference type="GO" id="GO:0043025">
    <property type="term" value="C:neuronal cell body"/>
    <property type="evidence" value="ECO:0007669"/>
    <property type="project" value="TreeGrafter"/>
</dbReference>
<dbReference type="SUPFAM" id="SSF48726">
    <property type="entry name" value="Immunoglobulin"/>
    <property type="match status" value="1"/>
</dbReference>
<sequence>MVGAVIGSFAILECEVEAFPESVRYWERADGRLLESGEKYRISNNDERVGYKAKMVLNITRINTYDLTMYHCISKNERGITKGAFTVY</sequence>
<dbReference type="AlphaFoldDB" id="A0A8K0CTQ3"/>
<dbReference type="GO" id="GO:0050808">
    <property type="term" value="P:synapse organization"/>
    <property type="evidence" value="ECO:0007669"/>
    <property type="project" value="TreeGrafter"/>
</dbReference>
<dbReference type="PROSITE" id="PS50835">
    <property type="entry name" value="IG_LIKE"/>
    <property type="match status" value="1"/>
</dbReference>